<dbReference type="InterPro" id="IPR025403">
    <property type="entry name" value="TgpA-like_C"/>
</dbReference>
<sequence length="207" mass="22281">MNPALGPLAARLVDPPVTPSPDEARSQVGRELLRPEYHEQNVVERMIVWLQRVLDGWVTAAAGAPPLVTLAWMVVGLALVVGLVLLLSRVRRRPTAAQPAGPLDVAATSASELRRRAQEALDAGRAEEALLDGFRALAVRQVERHRLDDAPGATADEVASTLGSTYPERRAALDDSARLFDLVLYGHRPATPEQAAGVLALDDELAR</sequence>
<keyword evidence="4" id="KW-1185">Reference proteome</keyword>
<evidence type="ECO:0000313" key="4">
    <source>
        <dbReference type="Proteomes" id="UP001596087"/>
    </source>
</evidence>
<keyword evidence="1" id="KW-0812">Transmembrane</keyword>
<dbReference type="Proteomes" id="UP001596087">
    <property type="component" value="Unassembled WGS sequence"/>
</dbReference>
<reference evidence="4" key="1">
    <citation type="journal article" date="2019" name="Int. J. Syst. Evol. Microbiol.">
        <title>The Global Catalogue of Microorganisms (GCM) 10K type strain sequencing project: providing services to taxonomists for standard genome sequencing and annotation.</title>
        <authorList>
            <consortium name="The Broad Institute Genomics Platform"/>
            <consortium name="The Broad Institute Genome Sequencing Center for Infectious Disease"/>
            <person name="Wu L."/>
            <person name="Ma J."/>
        </authorList>
    </citation>
    <scope>NUCLEOTIDE SEQUENCE [LARGE SCALE GENOMIC DNA]</scope>
    <source>
        <strain evidence="4">DFY41</strain>
    </source>
</reference>
<keyword evidence="1" id="KW-0472">Membrane</keyword>
<feature type="transmembrane region" description="Helical" evidence="1">
    <location>
        <begin position="67"/>
        <end position="87"/>
    </location>
</feature>
<dbReference type="RefSeq" id="WP_378587324.1">
    <property type="nucleotide sequence ID" value="NZ_JBHSKD010000004.1"/>
</dbReference>
<evidence type="ECO:0000313" key="3">
    <source>
        <dbReference type="EMBL" id="MFC5175868.1"/>
    </source>
</evidence>
<protein>
    <submittedName>
        <fullName evidence="3">DUF4129 domain-containing protein</fullName>
    </submittedName>
</protein>
<dbReference type="EMBL" id="JBHSKD010000004">
    <property type="protein sequence ID" value="MFC5175868.1"/>
    <property type="molecule type" value="Genomic_DNA"/>
</dbReference>
<dbReference type="Pfam" id="PF13559">
    <property type="entry name" value="DUF4129"/>
    <property type="match status" value="1"/>
</dbReference>
<name>A0ABW0BFW9_9ACTN</name>
<evidence type="ECO:0000259" key="2">
    <source>
        <dbReference type="Pfam" id="PF13559"/>
    </source>
</evidence>
<gene>
    <name evidence="3" type="ORF">ACFPGP_04235</name>
</gene>
<evidence type="ECO:0000256" key="1">
    <source>
        <dbReference type="SAM" id="Phobius"/>
    </source>
</evidence>
<feature type="domain" description="Protein-glutamine gamma-glutamyltransferase-like C-terminal" evidence="2">
    <location>
        <begin position="138"/>
        <end position="202"/>
    </location>
</feature>
<comment type="caution">
    <text evidence="3">The sequence shown here is derived from an EMBL/GenBank/DDBJ whole genome shotgun (WGS) entry which is preliminary data.</text>
</comment>
<proteinExistence type="predicted"/>
<accession>A0ABW0BFW9</accession>
<organism evidence="3 4">
    <name type="scientific">Nocardioides taihuensis</name>
    <dbReference type="NCBI Taxonomy" id="1835606"/>
    <lineage>
        <taxon>Bacteria</taxon>
        <taxon>Bacillati</taxon>
        <taxon>Actinomycetota</taxon>
        <taxon>Actinomycetes</taxon>
        <taxon>Propionibacteriales</taxon>
        <taxon>Nocardioidaceae</taxon>
        <taxon>Nocardioides</taxon>
    </lineage>
</organism>
<keyword evidence="1" id="KW-1133">Transmembrane helix</keyword>